<proteinExistence type="predicted"/>
<feature type="domain" description="DUF4190" evidence="3">
    <location>
        <begin position="111"/>
        <end position="171"/>
    </location>
</feature>
<evidence type="ECO:0000259" key="3">
    <source>
        <dbReference type="Pfam" id="PF13828"/>
    </source>
</evidence>
<feature type="region of interest" description="Disordered" evidence="1">
    <location>
        <begin position="1"/>
        <end position="70"/>
    </location>
</feature>
<evidence type="ECO:0000313" key="5">
    <source>
        <dbReference type="Proteomes" id="UP000003828"/>
    </source>
</evidence>
<sequence>MTEQRPGSGDEPTPDTHHQSSYGKQGPDIPAPPLYDPPQYTPTQYTPGQQYGGQYGDASQQYGQPASPYGQPASPYGQQYGYQYGQQYNQAYASPYGQPSYYGAAPQPKSLSIASLCCGIAVYLGFGFFILPQLAAVILGHLALRREPSGRGFAIAGLVMGYLGLVLTVLAIVGLTILASVASTSSTI</sequence>
<keyword evidence="2" id="KW-0472">Membrane</keyword>
<dbReference type="Proteomes" id="UP000003828">
    <property type="component" value="Unassembled WGS sequence"/>
</dbReference>
<feature type="compositionally biased region" description="Low complexity" evidence="1">
    <location>
        <begin position="56"/>
        <end position="70"/>
    </location>
</feature>
<feature type="compositionally biased region" description="Pro residues" evidence="1">
    <location>
        <begin position="29"/>
        <end position="40"/>
    </location>
</feature>
<dbReference type="InterPro" id="IPR025241">
    <property type="entry name" value="DUF4190"/>
</dbReference>
<dbReference type="AlphaFoldDB" id="H0QJH2"/>
<dbReference type="STRING" id="1077972.ARGLB_032_00180"/>
<dbReference type="eggNOG" id="ENOG5033A46">
    <property type="taxonomic scope" value="Bacteria"/>
</dbReference>
<name>H0QJH2_ARTG1</name>
<comment type="caution">
    <text evidence="4">The sequence shown here is derived from an EMBL/GenBank/DDBJ whole genome shotgun (WGS) entry which is preliminary data.</text>
</comment>
<dbReference type="RefSeq" id="WP_003799696.1">
    <property type="nucleotide sequence ID" value="NZ_BAEG01000032.1"/>
</dbReference>
<keyword evidence="2" id="KW-1133">Transmembrane helix</keyword>
<accession>H0QJH2</accession>
<dbReference type="EMBL" id="BAEG01000032">
    <property type="protein sequence ID" value="GAB12973.1"/>
    <property type="molecule type" value="Genomic_DNA"/>
</dbReference>
<feature type="transmembrane region" description="Helical" evidence="2">
    <location>
        <begin position="120"/>
        <end position="144"/>
    </location>
</feature>
<feature type="transmembrane region" description="Helical" evidence="2">
    <location>
        <begin position="156"/>
        <end position="182"/>
    </location>
</feature>
<protein>
    <recommendedName>
        <fullName evidence="3">DUF4190 domain-containing protein</fullName>
    </recommendedName>
</protein>
<keyword evidence="5" id="KW-1185">Reference proteome</keyword>
<evidence type="ECO:0000313" key="4">
    <source>
        <dbReference type="EMBL" id="GAB12973.1"/>
    </source>
</evidence>
<organism evidence="4 5">
    <name type="scientific">Arthrobacter globiformis (strain ATCC 8010 / DSM 20124 / JCM 1332 / NBRC 12137 / NCIMB 8907 / NRRL B-2979 / 168)</name>
    <dbReference type="NCBI Taxonomy" id="1077972"/>
    <lineage>
        <taxon>Bacteria</taxon>
        <taxon>Bacillati</taxon>
        <taxon>Actinomycetota</taxon>
        <taxon>Actinomycetes</taxon>
        <taxon>Micrococcales</taxon>
        <taxon>Micrococcaceae</taxon>
        <taxon>Arthrobacter</taxon>
    </lineage>
</organism>
<reference evidence="4 5" key="1">
    <citation type="submission" date="2011-12" db="EMBL/GenBank/DDBJ databases">
        <title>Whole genome shotgun sequence of Arthrobacter globiformis NBRC 12137.</title>
        <authorList>
            <person name="Miyazawa S."/>
            <person name="Hosoyama A."/>
            <person name="Tsuchikane K."/>
            <person name="Katsumata H."/>
            <person name="Yamazaki S."/>
            <person name="Fujita N."/>
        </authorList>
    </citation>
    <scope>NUCLEOTIDE SEQUENCE [LARGE SCALE GENOMIC DNA]</scope>
    <source>
        <strain evidence="4 5">NBRC 12137</strain>
    </source>
</reference>
<keyword evidence="2" id="KW-0812">Transmembrane</keyword>
<evidence type="ECO:0000256" key="1">
    <source>
        <dbReference type="SAM" id="MobiDB-lite"/>
    </source>
</evidence>
<dbReference type="Pfam" id="PF13828">
    <property type="entry name" value="DUF4190"/>
    <property type="match status" value="1"/>
</dbReference>
<gene>
    <name evidence="4" type="ORF">ARGLB_032_00180</name>
</gene>
<evidence type="ECO:0000256" key="2">
    <source>
        <dbReference type="SAM" id="Phobius"/>
    </source>
</evidence>
<dbReference type="OrthoDB" id="4794509at2"/>